<dbReference type="PANTHER" id="PTHR34981">
    <property type="entry name" value="CELL DIVISION PROTEIN ZAPA"/>
    <property type="match status" value="1"/>
</dbReference>
<evidence type="ECO:0000256" key="11">
    <source>
        <dbReference type="ARBA" id="ARBA00033158"/>
    </source>
</evidence>
<reference evidence="13" key="1">
    <citation type="submission" date="2017-08" db="EMBL/GenBank/DDBJ databases">
        <title>A dynamic microbial community with high functional redundancy inhabits the cold, oxic subseafloor aquifer.</title>
        <authorList>
            <person name="Tully B.J."/>
            <person name="Wheat C.G."/>
            <person name="Glazer B.T."/>
            <person name="Huber J.A."/>
        </authorList>
    </citation>
    <scope>NUCLEOTIDE SEQUENCE [LARGE SCALE GENOMIC DNA]</scope>
</reference>
<evidence type="ECO:0000256" key="1">
    <source>
        <dbReference type="ARBA" id="ARBA00004496"/>
    </source>
</evidence>
<dbReference type="Pfam" id="PF05164">
    <property type="entry name" value="ZapA"/>
    <property type="match status" value="1"/>
</dbReference>
<comment type="subunit">
    <text evidence="10">Homodimer. Interacts with FtsZ.</text>
</comment>
<dbReference type="SUPFAM" id="SSF102829">
    <property type="entry name" value="Cell division protein ZapA-like"/>
    <property type="match status" value="1"/>
</dbReference>
<keyword evidence="5 12" id="KW-0132">Cell division</keyword>
<comment type="function">
    <text evidence="9">Activator of cell division through the inhibition of FtsZ GTPase activity, therefore promoting FtsZ assembly into bundles of protofilaments necessary for the formation of the division Z ring. It is recruited early at mid-cell but it is not essential for cell division.</text>
</comment>
<evidence type="ECO:0000313" key="13">
    <source>
        <dbReference type="Proteomes" id="UP000228987"/>
    </source>
</evidence>
<evidence type="ECO:0000313" key="12">
    <source>
        <dbReference type="EMBL" id="PCJ41781.1"/>
    </source>
</evidence>
<proteinExistence type="inferred from homology"/>
<keyword evidence="4" id="KW-0963">Cytoplasm</keyword>
<evidence type="ECO:0000256" key="10">
    <source>
        <dbReference type="ARBA" id="ARBA00026068"/>
    </source>
</evidence>
<dbReference type="AlphaFoldDB" id="A0A2A5CE40"/>
<evidence type="ECO:0000256" key="9">
    <source>
        <dbReference type="ARBA" id="ARBA00024910"/>
    </source>
</evidence>
<comment type="similarity">
    <text evidence="2">Belongs to the ZapA family. Type 1 subfamily.</text>
</comment>
<evidence type="ECO:0000256" key="8">
    <source>
        <dbReference type="ARBA" id="ARBA00023306"/>
    </source>
</evidence>
<comment type="caution">
    <text evidence="12">The sequence shown here is derived from an EMBL/GenBank/DDBJ whole genome shotgun (WGS) entry which is preliminary data.</text>
</comment>
<comment type="subcellular location">
    <subcellularLocation>
        <location evidence="1">Cytoplasm</location>
    </subcellularLocation>
</comment>
<dbReference type="Proteomes" id="UP000228987">
    <property type="component" value="Unassembled WGS sequence"/>
</dbReference>
<protein>
    <recommendedName>
        <fullName evidence="3">Cell division protein ZapA</fullName>
    </recommendedName>
    <alternativeName>
        <fullName evidence="11">Z ring-associated protein ZapA</fullName>
    </alternativeName>
</protein>
<name>A0A2A5CE40_9GAMM</name>
<keyword evidence="6" id="KW-0175">Coiled coil</keyword>
<dbReference type="GO" id="GO:0030428">
    <property type="term" value="C:cell septum"/>
    <property type="evidence" value="ECO:0007669"/>
    <property type="project" value="TreeGrafter"/>
</dbReference>
<evidence type="ECO:0000256" key="5">
    <source>
        <dbReference type="ARBA" id="ARBA00022618"/>
    </source>
</evidence>
<dbReference type="GO" id="GO:0005829">
    <property type="term" value="C:cytosol"/>
    <property type="evidence" value="ECO:0007669"/>
    <property type="project" value="TreeGrafter"/>
</dbReference>
<organism evidence="12 13">
    <name type="scientific">SAR86 cluster bacterium</name>
    <dbReference type="NCBI Taxonomy" id="2030880"/>
    <lineage>
        <taxon>Bacteria</taxon>
        <taxon>Pseudomonadati</taxon>
        <taxon>Pseudomonadota</taxon>
        <taxon>Gammaproteobacteria</taxon>
        <taxon>SAR86 cluster</taxon>
    </lineage>
</organism>
<evidence type="ECO:0000256" key="7">
    <source>
        <dbReference type="ARBA" id="ARBA00023210"/>
    </source>
</evidence>
<evidence type="ECO:0000256" key="4">
    <source>
        <dbReference type="ARBA" id="ARBA00022490"/>
    </source>
</evidence>
<dbReference type="Gene3D" id="3.30.160.880">
    <property type="entry name" value="Cell division protein ZapA protomer, N-terminal domain"/>
    <property type="match status" value="1"/>
</dbReference>
<dbReference type="GO" id="GO:0043093">
    <property type="term" value="P:FtsZ-dependent cytokinesis"/>
    <property type="evidence" value="ECO:0007669"/>
    <property type="project" value="TreeGrafter"/>
</dbReference>
<evidence type="ECO:0000256" key="3">
    <source>
        <dbReference type="ARBA" id="ARBA00015195"/>
    </source>
</evidence>
<dbReference type="Gene3D" id="1.20.5.50">
    <property type="match status" value="1"/>
</dbReference>
<dbReference type="GO" id="GO:0000921">
    <property type="term" value="P:septin ring assembly"/>
    <property type="evidence" value="ECO:0007669"/>
    <property type="project" value="TreeGrafter"/>
</dbReference>
<keyword evidence="7" id="KW-0717">Septation</keyword>
<dbReference type="GO" id="GO:0032153">
    <property type="term" value="C:cell division site"/>
    <property type="evidence" value="ECO:0007669"/>
    <property type="project" value="TreeGrafter"/>
</dbReference>
<dbReference type="InterPro" id="IPR042233">
    <property type="entry name" value="Cell_div_ZapA_N"/>
</dbReference>
<gene>
    <name evidence="12" type="ORF">COA71_07145</name>
</gene>
<dbReference type="InterPro" id="IPR007838">
    <property type="entry name" value="Cell_div_ZapA-like"/>
</dbReference>
<dbReference type="PANTHER" id="PTHR34981:SF1">
    <property type="entry name" value="CELL DIVISION PROTEIN ZAPA"/>
    <property type="match status" value="1"/>
</dbReference>
<evidence type="ECO:0000256" key="6">
    <source>
        <dbReference type="ARBA" id="ARBA00023054"/>
    </source>
</evidence>
<sequence>MSEKNSITIKILGRDYQIACGPDEEDALRQAATYLNKQMEKVKKQGSTLGFEKIAVMTALNISYELLQSSQQADNSESGSQEFLNQLEKKIESALQTSRQFEI</sequence>
<evidence type="ECO:0000256" key="2">
    <source>
        <dbReference type="ARBA" id="ARBA00010074"/>
    </source>
</evidence>
<dbReference type="GO" id="GO:0000917">
    <property type="term" value="P:division septum assembly"/>
    <property type="evidence" value="ECO:0007669"/>
    <property type="project" value="UniProtKB-KW"/>
</dbReference>
<dbReference type="EMBL" id="NVWI01000004">
    <property type="protein sequence ID" value="PCJ41781.1"/>
    <property type="molecule type" value="Genomic_DNA"/>
</dbReference>
<dbReference type="InterPro" id="IPR036192">
    <property type="entry name" value="Cell_div_ZapA-like_sf"/>
</dbReference>
<accession>A0A2A5CE40</accession>
<keyword evidence="8" id="KW-0131">Cell cycle</keyword>